<dbReference type="InterPro" id="IPR051572">
    <property type="entry name" value="VTC_Complex_Subunit"/>
</dbReference>
<feature type="domain" description="VTC" evidence="8">
    <location>
        <begin position="201"/>
        <end position="470"/>
    </location>
</feature>
<organism evidence="9 10">
    <name type="scientific">Chloropicon roscoffensis</name>
    <dbReference type="NCBI Taxonomy" id="1461544"/>
    <lineage>
        <taxon>Eukaryota</taxon>
        <taxon>Viridiplantae</taxon>
        <taxon>Chlorophyta</taxon>
        <taxon>Chloropicophyceae</taxon>
        <taxon>Chloropicales</taxon>
        <taxon>Chloropicaceae</taxon>
        <taxon>Chloropicon</taxon>
    </lineage>
</organism>
<dbReference type="GO" id="GO:0006799">
    <property type="term" value="P:polyphosphate biosynthetic process"/>
    <property type="evidence" value="ECO:0007669"/>
    <property type="project" value="UniProtKB-ARBA"/>
</dbReference>
<evidence type="ECO:0000313" key="10">
    <source>
        <dbReference type="Proteomes" id="UP001472866"/>
    </source>
</evidence>
<feature type="transmembrane region" description="Helical" evidence="6">
    <location>
        <begin position="623"/>
        <end position="641"/>
    </location>
</feature>
<evidence type="ECO:0000259" key="7">
    <source>
        <dbReference type="Pfam" id="PF02656"/>
    </source>
</evidence>
<evidence type="ECO:0000256" key="1">
    <source>
        <dbReference type="ARBA" id="ARBA00004127"/>
    </source>
</evidence>
<dbReference type="Pfam" id="PF09359">
    <property type="entry name" value="VTC"/>
    <property type="match status" value="1"/>
</dbReference>
<dbReference type="EMBL" id="CP151506">
    <property type="protein sequence ID" value="WZN62560.1"/>
    <property type="molecule type" value="Genomic_DNA"/>
</dbReference>
<keyword evidence="4 6" id="KW-0472">Membrane</keyword>
<feature type="transmembrane region" description="Helical" evidence="6">
    <location>
        <begin position="711"/>
        <end position="736"/>
    </location>
</feature>
<proteinExistence type="predicted"/>
<keyword evidence="2 6" id="KW-0812">Transmembrane</keyword>
<evidence type="ECO:0000259" key="8">
    <source>
        <dbReference type="Pfam" id="PF09359"/>
    </source>
</evidence>
<dbReference type="PANTHER" id="PTHR46140:SF1">
    <property type="entry name" value="VACUOLAR TRANSPORTER CHAPERONE COMPLEX SUBUNIT 4-RELATED"/>
    <property type="match status" value="1"/>
</dbReference>
<comment type="subcellular location">
    <subcellularLocation>
        <location evidence="1">Endomembrane system</location>
        <topology evidence="1">Multi-pass membrane protein</topology>
    </subcellularLocation>
</comment>
<protein>
    <submittedName>
        <fullName evidence="9">Vacuolar transporter chaperone</fullName>
    </submittedName>
</protein>
<dbReference type="GO" id="GO:0012505">
    <property type="term" value="C:endomembrane system"/>
    <property type="evidence" value="ECO:0007669"/>
    <property type="project" value="UniProtKB-SubCell"/>
</dbReference>
<sequence length="738" mass="82525">MGFGASFEAQAQARPNERANYVRYAAFKEKLLAMAAKGNLRRDSAAREGFARDYQAEVDRLTRFAGSSVESIWMRIDLVHGELPADAKDPKAQKISLYRVQDIEQDIDDLGKEILSFREFMSSNVEAFQHIAQKFHQMLRESGVKAKSPLDASAFSAKRDEVERLVETFLVLLSDLYARARRTKNNKEGGDAVWVPPESFQRKTTKYWVKAEDLLAVKFQIIKHLPLLIFGRKQGGKTEEGGSLSFVSQNEETLRDSQKISSVYYDTEDLQVYHNRLLRHDFASLVRVRWYGERDDSLEFPLFVERKVHREFWTGNKSVKERCPINQGDLSAALDLGRMPPGLTKDDKSGALLASIQSFLREGGKKQVPMVRTQYMRSAYQEATSNAVRISIDTDLKMVRERGAPRREGDWCRDMAAPLPPCDVVDFPYAVLEVKLQDEPAPWVNELTEGGMLVAVPKFSKFQNGMALLYPSKLRNSPWWFLPDGKGGMTPANFEEMADTRDPYLEKANPAFFGEAKAPAPAGRNPSGAGKLEHVNCTKGSKGLERKRSVGKMVKSLFVATGDGPNEYHIMCMPLSRRSSSAKKQAAEGSDEESSDLTMTPRAKAIVRTRIEPKTFFANERTFLSWLQVSVIVIFMAFSLLDGSTVGGMIGGSKKSVADEEDNHRLHASQISGALLAPIGIAMMGYALYVHRMRSVQILRRDTVRFDDQKGPVIIVCALCFAVTVAYAIGLSSLIAHG</sequence>
<dbReference type="InterPro" id="IPR003807">
    <property type="entry name" value="DUF202"/>
</dbReference>
<dbReference type="InterPro" id="IPR018966">
    <property type="entry name" value="VTC_domain"/>
</dbReference>
<dbReference type="Pfam" id="PF02656">
    <property type="entry name" value="DUF202"/>
    <property type="match status" value="1"/>
</dbReference>
<dbReference type="Proteomes" id="UP001472866">
    <property type="component" value="Chromosome 06"/>
</dbReference>
<evidence type="ECO:0000256" key="6">
    <source>
        <dbReference type="SAM" id="Phobius"/>
    </source>
</evidence>
<keyword evidence="3 6" id="KW-1133">Transmembrane helix</keyword>
<evidence type="ECO:0000256" key="5">
    <source>
        <dbReference type="SAM" id="MobiDB-lite"/>
    </source>
</evidence>
<name>A0AAX4P871_9CHLO</name>
<evidence type="ECO:0000256" key="2">
    <source>
        <dbReference type="ARBA" id="ARBA00022692"/>
    </source>
</evidence>
<dbReference type="PANTHER" id="PTHR46140">
    <property type="entry name" value="VACUOLAR TRANSPORTER CHAPERONE 1-RELATED"/>
    <property type="match status" value="1"/>
</dbReference>
<dbReference type="Gene3D" id="3.20.100.30">
    <property type="entry name" value="VTC, catalytic tunnel domain"/>
    <property type="match status" value="1"/>
</dbReference>
<keyword evidence="10" id="KW-1185">Reference proteome</keyword>
<dbReference type="InterPro" id="IPR042267">
    <property type="entry name" value="VTC_sf"/>
</dbReference>
<evidence type="ECO:0000256" key="3">
    <source>
        <dbReference type="ARBA" id="ARBA00022989"/>
    </source>
</evidence>
<dbReference type="AlphaFoldDB" id="A0AAX4P871"/>
<feature type="region of interest" description="Disordered" evidence="5">
    <location>
        <begin position="579"/>
        <end position="599"/>
    </location>
</feature>
<evidence type="ECO:0000256" key="4">
    <source>
        <dbReference type="ARBA" id="ARBA00023136"/>
    </source>
</evidence>
<feature type="transmembrane region" description="Helical" evidence="6">
    <location>
        <begin position="671"/>
        <end position="690"/>
    </location>
</feature>
<evidence type="ECO:0000313" key="9">
    <source>
        <dbReference type="EMBL" id="WZN62560.1"/>
    </source>
</evidence>
<feature type="domain" description="DUF202" evidence="7">
    <location>
        <begin position="614"/>
        <end position="694"/>
    </location>
</feature>
<gene>
    <name evidence="9" type="ORF">HKI87_06g40970</name>
</gene>
<accession>A0AAX4P871</accession>
<reference evidence="9 10" key="1">
    <citation type="submission" date="2024-03" db="EMBL/GenBank/DDBJ databases">
        <title>Complete genome sequence of the green alga Chloropicon roscoffensis RCC1871.</title>
        <authorList>
            <person name="Lemieux C."/>
            <person name="Pombert J.-F."/>
            <person name="Otis C."/>
            <person name="Turmel M."/>
        </authorList>
    </citation>
    <scope>NUCLEOTIDE SEQUENCE [LARGE SCALE GENOMIC DNA]</scope>
    <source>
        <strain evidence="9 10">RCC1871</strain>
    </source>
</reference>